<dbReference type="SUPFAM" id="SSF110849">
    <property type="entry name" value="ParB/Sulfiredoxin"/>
    <property type="match status" value="1"/>
</dbReference>
<dbReference type="AlphaFoldDB" id="A0A385YVT2"/>
<keyword evidence="3" id="KW-1185">Reference proteome</keyword>
<dbReference type="OrthoDB" id="9769293at2"/>
<evidence type="ECO:0000256" key="1">
    <source>
        <dbReference type="SAM" id="MobiDB-lite"/>
    </source>
</evidence>
<dbReference type="Proteomes" id="UP000265725">
    <property type="component" value="Chromosome"/>
</dbReference>
<organism evidence="2 3">
    <name type="scientific">Paenisporosarcina cavernae</name>
    <dbReference type="NCBI Taxonomy" id="2320858"/>
    <lineage>
        <taxon>Bacteria</taxon>
        <taxon>Bacillati</taxon>
        <taxon>Bacillota</taxon>
        <taxon>Bacilli</taxon>
        <taxon>Bacillales</taxon>
        <taxon>Caryophanaceae</taxon>
        <taxon>Paenisporosarcina</taxon>
    </lineage>
</organism>
<accession>A0A385YVT2</accession>
<dbReference type="InterPro" id="IPR036086">
    <property type="entry name" value="ParB/Sulfiredoxin_sf"/>
</dbReference>
<name>A0A385YVT2_9BACL</name>
<evidence type="ECO:0000313" key="3">
    <source>
        <dbReference type="Proteomes" id="UP000265725"/>
    </source>
</evidence>
<dbReference type="RefSeq" id="WP_119883733.1">
    <property type="nucleotide sequence ID" value="NZ_CP032418.1"/>
</dbReference>
<sequence>MTLIYEKPKHRDMNTDILQLFNSNPRFPHEVTNEIDAILAMLKLKRVGPNKIKNLIIDIFESEVVLEDFIVLEKDGNYIVFDGNRRLTAIKLFKDENLEIIREIYKDLYSFIINLKNIKDISTLIVSAKVYTDEESARNHVRKLHSGEQDGVGQIHWSSIEKDNFDDQGKITFKKLLLSKLKNDDSKKYLYDQIVKRSISTTIERFFGFSSIKTRIFRLKRGEEISLTDKIVYEKVCEMIEYFLLKNGTVTDVYLRENATSFFENINPIGQVNSAEEVTATIVGDGVNSDKEDLNDSDIKKDTDDIKPDSNPEKENNEDEYKILFDLNKNFISIREYQDYDLSRIIKVASDSNGENLISKVSFIHSGKKLISNTFSGDAQPGRYNIQARIENNSIVKSHSVVIEVERYNYRLTTRIKKNNDLFTPISSLVKGNVVIDISEVTNNIISEITSLEEPEKYPHMIASSVRQLIERSIDLLITNKSLNYSKANTKSIIEILDSMNKDNKLLEKLVQGDNKMSFQETQNLISHIDNQALVSYLHLIAHNSSHTFYNELKEVINKKITPYLILIHNYLKLTD</sequence>
<evidence type="ECO:0000313" key="2">
    <source>
        <dbReference type="EMBL" id="AYC29997.1"/>
    </source>
</evidence>
<gene>
    <name evidence="2" type="ORF">D3873_08980</name>
</gene>
<proteinExistence type="predicted"/>
<evidence type="ECO:0008006" key="4">
    <source>
        <dbReference type="Google" id="ProtNLM"/>
    </source>
</evidence>
<feature type="compositionally biased region" description="Basic and acidic residues" evidence="1">
    <location>
        <begin position="288"/>
        <end position="318"/>
    </location>
</feature>
<feature type="region of interest" description="Disordered" evidence="1">
    <location>
        <begin position="286"/>
        <end position="318"/>
    </location>
</feature>
<protein>
    <recommendedName>
        <fullName evidence="4">ParB/Sulfiredoxin domain-containing protein</fullName>
    </recommendedName>
</protein>
<dbReference type="KEGG" id="paek:D3873_08980"/>
<reference evidence="3" key="1">
    <citation type="submission" date="2018-09" db="EMBL/GenBank/DDBJ databases">
        <authorList>
            <person name="Zhu H."/>
        </authorList>
    </citation>
    <scope>NUCLEOTIDE SEQUENCE [LARGE SCALE GENOMIC DNA]</scope>
    <source>
        <strain evidence="3">K2R23-3</strain>
    </source>
</reference>
<dbReference type="EMBL" id="CP032418">
    <property type="protein sequence ID" value="AYC29997.1"/>
    <property type="molecule type" value="Genomic_DNA"/>
</dbReference>